<dbReference type="InterPro" id="IPR013568">
    <property type="entry name" value="SEFIR_dom"/>
</dbReference>
<organism evidence="3 4">
    <name type="scientific">Brevundimonas mediterranea</name>
    <dbReference type="NCBI Taxonomy" id="74329"/>
    <lineage>
        <taxon>Bacteria</taxon>
        <taxon>Pseudomonadati</taxon>
        <taxon>Pseudomonadota</taxon>
        <taxon>Alphaproteobacteria</taxon>
        <taxon>Caulobacterales</taxon>
        <taxon>Caulobacteraceae</taxon>
        <taxon>Brevundimonas</taxon>
    </lineage>
</organism>
<proteinExistence type="predicted"/>
<dbReference type="EMBL" id="UXHF01000015">
    <property type="protein sequence ID" value="VDC49214.1"/>
    <property type="molecule type" value="Genomic_DNA"/>
</dbReference>
<dbReference type="RefSeq" id="WP_154725767.1">
    <property type="nucleotide sequence ID" value="NZ_UXHF01000015.1"/>
</dbReference>
<dbReference type="GO" id="GO:0007165">
    <property type="term" value="P:signal transduction"/>
    <property type="evidence" value="ECO:0007669"/>
    <property type="project" value="InterPro"/>
</dbReference>
<dbReference type="AlphaFoldDB" id="A0A7Z8Y1Y8"/>
<evidence type="ECO:0008006" key="5">
    <source>
        <dbReference type="Google" id="ProtNLM"/>
    </source>
</evidence>
<evidence type="ECO:0000259" key="1">
    <source>
        <dbReference type="PROSITE" id="PS50104"/>
    </source>
</evidence>
<dbReference type="InterPro" id="IPR035897">
    <property type="entry name" value="Toll_tir_struct_dom_sf"/>
</dbReference>
<comment type="caution">
    <text evidence="3">The sequence shown here is derived from an EMBL/GenBank/DDBJ whole genome shotgun (WGS) entry which is preliminary data.</text>
</comment>
<dbReference type="Pfam" id="PF13676">
    <property type="entry name" value="TIR_2"/>
    <property type="match status" value="1"/>
</dbReference>
<evidence type="ECO:0000313" key="4">
    <source>
        <dbReference type="Proteomes" id="UP000289220"/>
    </source>
</evidence>
<sequence length="318" mass="35334">MAADNPTAFISYSWDDESHKGWVLGLASRLVENGVTVKLDQWDVPLGDSLTAFMESSVQNCDFTLVVCTPNYAARSLQRRGGVGYEQQIISGQIASGVPRSKFIPLIRSGSFNASDTDSALPPHFLGIHALDMRGDVSDETFEDLLRAIYKAPRLSPPALGRKPEFTAHENRTTVRLATLEIDGFYLNSGVVSAEIYPDTFIIPSEEERQAVKPTDLVKLSFELQQLIVDDEDDSAEPEVEGERMWVEVTGHSGPYFVGRLRNQPASYVFVNPDDEEDVHIEKDAPLTFDSEVTFLPEHIISIQTAEEAEESRRRAGL</sequence>
<reference evidence="3 4" key="1">
    <citation type="submission" date="2018-11" db="EMBL/GenBank/DDBJ databases">
        <authorList>
            <person name="Peiro R."/>
            <person name="Begona"/>
            <person name="Cbmso G."/>
            <person name="Lopez M."/>
            <person name="Gonzalez S."/>
            <person name="Sacristan E."/>
            <person name="Castillo E."/>
        </authorList>
    </citation>
    <scope>NUCLEOTIDE SEQUENCE [LARGE SCALE GENOMIC DNA]</scope>
    <source>
        <strain evidence="3">Brev_genome</strain>
    </source>
</reference>
<feature type="domain" description="SEFIR" evidence="2">
    <location>
        <begin position="5"/>
        <end position="142"/>
    </location>
</feature>
<gene>
    <name evidence="3" type="ORF">BREV_BREV_01066</name>
</gene>
<feature type="domain" description="TIR" evidence="1">
    <location>
        <begin position="4"/>
        <end position="153"/>
    </location>
</feature>
<evidence type="ECO:0000313" key="3">
    <source>
        <dbReference type="EMBL" id="VDC49214.1"/>
    </source>
</evidence>
<accession>A0A7Z8Y1Y8</accession>
<dbReference type="Gene3D" id="3.40.50.10140">
    <property type="entry name" value="Toll/interleukin-1 receptor homology (TIR) domain"/>
    <property type="match status" value="1"/>
</dbReference>
<dbReference type="SUPFAM" id="SSF52200">
    <property type="entry name" value="Toll/Interleukin receptor TIR domain"/>
    <property type="match status" value="1"/>
</dbReference>
<protein>
    <recommendedName>
        <fullName evidence="5">TIR domain-containing protein</fullName>
    </recommendedName>
</protein>
<dbReference type="InterPro" id="IPR000157">
    <property type="entry name" value="TIR_dom"/>
</dbReference>
<evidence type="ECO:0000259" key="2">
    <source>
        <dbReference type="PROSITE" id="PS51534"/>
    </source>
</evidence>
<dbReference type="PROSITE" id="PS51534">
    <property type="entry name" value="SEFIR"/>
    <property type="match status" value="1"/>
</dbReference>
<dbReference type="PROSITE" id="PS50104">
    <property type="entry name" value="TIR"/>
    <property type="match status" value="1"/>
</dbReference>
<keyword evidence="4" id="KW-1185">Reference proteome</keyword>
<name>A0A7Z8Y1Y8_9CAUL</name>
<dbReference type="Proteomes" id="UP000289220">
    <property type="component" value="Unassembled WGS sequence"/>
</dbReference>